<feature type="domain" description="N-acetyltransferase" evidence="3">
    <location>
        <begin position="349"/>
        <end position="495"/>
    </location>
</feature>
<dbReference type="Pfam" id="PF00583">
    <property type="entry name" value="Acetyltransf_1"/>
    <property type="match status" value="2"/>
</dbReference>
<proteinExistence type="predicted"/>
<dbReference type="InParanoid" id="A0A409XBG8"/>
<evidence type="ECO:0000256" key="1">
    <source>
        <dbReference type="ARBA" id="ARBA00022679"/>
    </source>
</evidence>
<keyword evidence="2" id="KW-0812">Transmembrane</keyword>
<keyword evidence="2" id="KW-0472">Membrane</keyword>
<dbReference type="SUPFAM" id="SSF55729">
    <property type="entry name" value="Acyl-CoA N-acyltransferases (Nat)"/>
    <property type="match status" value="2"/>
</dbReference>
<evidence type="ECO:0000313" key="4">
    <source>
        <dbReference type="EMBL" id="PPQ88129.1"/>
    </source>
</evidence>
<comment type="caution">
    <text evidence="4">The sequence shown here is derived from an EMBL/GenBank/DDBJ whole genome shotgun (WGS) entry which is preliminary data.</text>
</comment>
<dbReference type="InterPro" id="IPR000182">
    <property type="entry name" value="GNAT_dom"/>
</dbReference>
<dbReference type="CDD" id="cd04301">
    <property type="entry name" value="NAT_SF"/>
    <property type="match status" value="2"/>
</dbReference>
<dbReference type="PANTHER" id="PTHR13947">
    <property type="entry name" value="GNAT FAMILY N-ACETYLTRANSFERASE"/>
    <property type="match status" value="1"/>
</dbReference>
<keyword evidence="1" id="KW-0808">Transferase</keyword>
<gene>
    <name evidence="4" type="ORF">CVT25_004885</name>
</gene>
<dbReference type="InterPro" id="IPR016181">
    <property type="entry name" value="Acyl_CoA_acyltransferase"/>
</dbReference>
<dbReference type="PANTHER" id="PTHR13947:SF37">
    <property type="entry name" value="LD18367P"/>
    <property type="match status" value="1"/>
</dbReference>
<dbReference type="STRING" id="93625.A0A409XBG8"/>
<keyword evidence="2" id="KW-1133">Transmembrane helix</keyword>
<organism evidence="4 5">
    <name type="scientific">Psilocybe cyanescens</name>
    <dbReference type="NCBI Taxonomy" id="93625"/>
    <lineage>
        <taxon>Eukaryota</taxon>
        <taxon>Fungi</taxon>
        <taxon>Dikarya</taxon>
        <taxon>Basidiomycota</taxon>
        <taxon>Agaricomycotina</taxon>
        <taxon>Agaricomycetes</taxon>
        <taxon>Agaricomycetidae</taxon>
        <taxon>Agaricales</taxon>
        <taxon>Agaricineae</taxon>
        <taxon>Strophariaceae</taxon>
        <taxon>Psilocybe</taxon>
    </lineage>
</organism>
<dbReference type="Proteomes" id="UP000283269">
    <property type="component" value="Unassembled WGS sequence"/>
</dbReference>
<evidence type="ECO:0000259" key="3">
    <source>
        <dbReference type="PROSITE" id="PS51186"/>
    </source>
</evidence>
<dbReference type="GO" id="GO:0008080">
    <property type="term" value="F:N-acetyltransferase activity"/>
    <property type="evidence" value="ECO:0007669"/>
    <property type="project" value="InterPro"/>
</dbReference>
<dbReference type="OrthoDB" id="41532at2759"/>
<reference evidence="4 5" key="1">
    <citation type="journal article" date="2018" name="Evol. Lett.">
        <title>Horizontal gene cluster transfer increased hallucinogenic mushroom diversity.</title>
        <authorList>
            <person name="Reynolds H.T."/>
            <person name="Vijayakumar V."/>
            <person name="Gluck-Thaler E."/>
            <person name="Korotkin H.B."/>
            <person name="Matheny P.B."/>
            <person name="Slot J.C."/>
        </authorList>
    </citation>
    <scope>NUCLEOTIDE SEQUENCE [LARGE SCALE GENOMIC DNA]</scope>
    <source>
        <strain evidence="4 5">2631</strain>
    </source>
</reference>
<dbReference type="EMBL" id="NHYD01002146">
    <property type="protein sequence ID" value="PPQ88129.1"/>
    <property type="molecule type" value="Genomic_DNA"/>
</dbReference>
<evidence type="ECO:0000256" key="2">
    <source>
        <dbReference type="SAM" id="Phobius"/>
    </source>
</evidence>
<evidence type="ECO:0000313" key="5">
    <source>
        <dbReference type="Proteomes" id="UP000283269"/>
    </source>
</evidence>
<feature type="transmembrane region" description="Helical" evidence="2">
    <location>
        <begin position="293"/>
        <end position="312"/>
    </location>
</feature>
<keyword evidence="5" id="KW-1185">Reference proteome</keyword>
<protein>
    <recommendedName>
        <fullName evidence="3">N-acetyltransferase domain-containing protein</fullName>
    </recommendedName>
</protein>
<feature type="domain" description="N-acetyltransferase" evidence="3">
    <location>
        <begin position="125"/>
        <end position="275"/>
    </location>
</feature>
<feature type="transmembrane region" description="Helical" evidence="2">
    <location>
        <begin position="100"/>
        <end position="118"/>
    </location>
</feature>
<sequence length="502" mass="56226">MDSGMIQGNSTLAGAGTSICDPITAGSGRIYIRPYRSSDSEQVRELFRSSFGTGRGSLLRSAMRGQLADRISIALYTMGTLSLCFQAISLPSNSSNTITYLGQATLFAAVATFLNRAYGLYAAMMKFINLGLNGDMLDISKHYGGSDLLLDGSASDSTKDKEKNGYWVAELREKDGTSLIVGGTGIDVTTRNEPSSAELRRMIVSPICRRRGVGAQLIRVSLDHAQKHGIKSVYITTSIYQTSALTLYEKFGWVRQTQREKHCVPVHIRPFRPSDFEQVHNDSLWRRAMRAQYRAPLSFFSYSLIICGLLMFTRQTENLPASRTGILIAVAGAFLFSLHRLLLEFGLKRIVRQNLECDLKDIARHYNLIKTTSGEHEYIPYGKSGFWVAEIEGEEHKSEIVGTVGLDSSTSEDPTSSELRRMVVSRHCRRKGVACQLIKTLLAHARAHATKSIFLSTSFYQDEAITMYKAFGWRFQRKQDVSFLSQPIYMFHFNIDVDDCRL</sequence>
<dbReference type="AlphaFoldDB" id="A0A409XBG8"/>
<dbReference type="Gene3D" id="3.40.630.30">
    <property type="match status" value="2"/>
</dbReference>
<dbReference type="PROSITE" id="PS51186">
    <property type="entry name" value="GNAT"/>
    <property type="match status" value="2"/>
</dbReference>
<dbReference type="InterPro" id="IPR050769">
    <property type="entry name" value="NAT_camello-type"/>
</dbReference>
<accession>A0A409XBG8</accession>
<name>A0A409XBG8_PSICY</name>
<feature type="transmembrane region" description="Helical" evidence="2">
    <location>
        <begin position="67"/>
        <end position="88"/>
    </location>
</feature>
<feature type="transmembrane region" description="Helical" evidence="2">
    <location>
        <begin position="324"/>
        <end position="343"/>
    </location>
</feature>